<accession>A0A7G9TAV6</accession>
<dbReference type="Proteomes" id="UP000515838">
    <property type="component" value="Chromosome"/>
</dbReference>
<protein>
    <submittedName>
        <fullName evidence="1">Uncharacterized protein</fullName>
    </submittedName>
</protein>
<dbReference type="GeneID" id="81472308"/>
<dbReference type="AlphaFoldDB" id="A0A7G9TAV6"/>
<reference evidence="1 2" key="1">
    <citation type="submission" date="2020-08" db="EMBL/GenBank/DDBJ databases">
        <title>Streptomycin Non-resistant strain, P. mexicana.</title>
        <authorList>
            <person name="Ganesh-Kumar S."/>
            <person name="Zhe T."/>
            <person name="Yu Z."/>
            <person name="Min Y."/>
        </authorList>
    </citation>
    <scope>NUCLEOTIDE SEQUENCE [LARGE SCALE GENOMIC DNA]</scope>
    <source>
        <strain evidence="1 2">GTZY2</strain>
    </source>
</reference>
<proteinExistence type="predicted"/>
<dbReference type="RefSeq" id="WP_187572879.1">
    <property type="nucleotide sequence ID" value="NZ_CP060731.1"/>
</dbReference>
<gene>
    <name evidence="1" type="ORF">IAE60_15075</name>
</gene>
<name>A0A7G9TAV6_PSEMX</name>
<evidence type="ECO:0000313" key="1">
    <source>
        <dbReference type="EMBL" id="QNN77231.1"/>
    </source>
</evidence>
<organism evidence="1 2">
    <name type="scientific">Pseudoxanthomonas mexicana</name>
    <dbReference type="NCBI Taxonomy" id="128785"/>
    <lineage>
        <taxon>Bacteria</taxon>
        <taxon>Pseudomonadati</taxon>
        <taxon>Pseudomonadota</taxon>
        <taxon>Gammaproteobacteria</taxon>
        <taxon>Lysobacterales</taxon>
        <taxon>Lysobacteraceae</taxon>
        <taxon>Pseudoxanthomonas</taxon>
    </lineage>
</organism>
<evidence type="ECO:0000313" key="2">
    <source>
        <dbReference type="Proteomes" id="UP000515838"/>
    </source>
</evidence>
<dbReference type="EMBL" id="CP060731">
    <property type="protein sequence ID" value="QNN77231.1"/>
    <property type="molecule type" value="Genomic_DNA"/>
</dbReference>
<sequence length="78" mass="8133">MILPTLAVVIGAGIGYAVARRKARTAATADTHDETDPVGAWGALSDETKPIRTRLYALCGALSAAVVSLLAEVTQWPL</sequence>